<dbReference type="SFLD" id="SFLDS00003">
    <property type="entry name" value="Haloacid_Dehalogenase"/>
    <property type="match status" value="1"/>
</dbReference>
<dbReference type="SUPFAM" id="SSF56784">
    <property type="entry name" value="HAD-like"/>
    <property type="match status" value="1"/>
</dbReference>
<evidence type="ECO:0000313" key="2">
    <source>
        <dbReference type="EMBL" id="PWG78528.1"/>
    </source>
</evidence>
<dbReference type="PANTHER" id="PTHR31284">
    <property type="entry name" value="ACID PHOSPHATASE-LIKE PROTEIN"/>
    <property type="match status" value="1"/>
</dbReference>
<comment type="caution">
    <text evidence="2">The sequence shown here is derived from an EMBL/GenBank/DDBJ whole genome shotgun (WGS) entry which is preliminary data.</text>
</comment>
<evidence type="ECO:0000256" key="1">
    <source>
        <dbReference type="ARBA" id="ARBA00022729"/>
    </source>
</evidence>
<dbReference type="SFLD" id="SFLDG01125">
    <property type="entry name" value="C1.1:_Acid_Phosphatase_Like"/>
    <property type="match status" value="1"/>
</dbReference>
<proteinExistence type="predicted"/>
<dbReference type="Pfam" id="PF03767">
    <property type="entry name" value="Acid_phosphat_B"/>
    <property type="match status" value="1"/>
</dbReference>
<dbReference type="EMBL" id="QEAS01000024">
    <property type="protein sequence ID" value="PWG78528.1"/>
    <property type="molecule type" value="Genomic_DNA"/>
</dbReference>
<dbReference type="GO" id="GO:0009279">
    <property type="term" value="C:cell outer membrane"/>
    <property type="evidence" value="ECO:0007669"/>
    <property type="project" value="InterPro"/>
</dbReference>
<dbReference type="NCBIfam" id="TIGR01533">
    <property type="entry name" value="lipo_e_P4"/>
    <property type="match status" value="1"/>
</dbReference>
<keyword evidence="3" id="KW-1185">Reference proteome</keyword>
<sequence length="267" mass="30490">MKRITSTFITMSILSLCSCSVVKQQKSDASSLTRDGKLWSSLWQQQAAEYKALCYQAYNSARIQLDEVLKNPPSKPLAVVTDIDETVLDNSPNAVSQALKGRDFEQSAWYDWTNKAACDTVPGSASFFKYAASKGVTVFYVTNRDEQEREATLRNLEKYGFPFSDNEHLLLKQTTSGKEPRRKDIGSTHEIIMLIGDNLSDFSSVFDKLPMEKREAVTQENSKEFGRRFIVLPNASYGDWENSLFKYNYKLNQQEKEKIILEILKKE</sequence>
<organism evidence="2 3">
    <name type="scientific">Pararcticibacter amylolyticus</name>
    <dbReference type="NCBI Taxonomy" id="2173175"/>
    <lineage>
        <taxon>Bacteria</taxon>
        <taxon>Pseudomonadati</taxon>
        <taxon>Bacteroidota</taxon>
        <taxon>Sphingobacteriia</taxon>
        <taxon>Sphingobacteriales</taxon>
        <taxon>Sphingobacteriaceae</taxon>
        <taxon>Pararcticibacter</taxon>
    </lineage>
</organism>
<name>A0A2U2PAV1_9SPHI</name>
<keyword evidence="2" id="KW-0449">Lipoprotein</keyword>
<dbReference type="Gene3D" id="3.40.50.1000">
    <property type="entry name" value="HAD superfamily/HAD-like"/>
    <property type="match status" value="1"/>
</dbReference>
<dbReference type="PROSITE" id="PS51257">
    <property type="entry name" value="PROKAR_LIPOPROTEIN"/>
    <property type="match status" value="1"/>
</dbReference>
<dbReference type="InterPro" id="IPR005519">
    <property type="entry name" value="Acid_phosphat_B-like"/>
</dbReference>
<dbReference type="InterPro" id="IPR006423">
    <property type="entry name" value="Lipo_e_P4"/>
</dbReference>
<evidence type="ECO:0000313" key="3">
    <source>
        <dbReference type="Proteomes" id="UP000245647"/>
    </source>
</evidence>
<accession>A0A2U2PAV1</accession>
<dbReference type="OrthoDB" id="395856at2"/>
<dbReference type="PIRSF" id="PIRSF019271">
    <property type="entry name" value="Acid_Ptase_C"/>
    <property type="match status" value="1"/>
</dbReference>
<gene>
    <name evidence="2" type="ORF">DDR33_22155</name>
</gene>
<dbReference type="CDD" id="cd07534">
    <property type="entry name" value="HAD_CAP"/>
    <property type="match status" value="1"/>
</dbReference>
<dbReference type="InterPro" id="IPR023214">
    <property type="entry name" value="HAD_sf"/>
</dbReference>
<reference evidence="2 3" key="1">
    <citation type="submission" date="2018-04" db="EMBL/GenBank/DDBJ databases">
        <title>Pedobacter chongqingensis sp. nov., isolated from a rottenly hemp rope.</title>
        <authorList>
            <person name="Cai Y."/>
        </authorList>
    </citation>
    <scope>NUCLEOTIDE SEQUENCE [LARGE SCALE GENOMIC DNA]</scope>
    <source>
        <strain evidence="2 3">FJ4-8</strain>
    </source>
</reference>
<protein>
    <submittedName>
        <fullName evidence="2">5'-nucleotidase, lipoprotein e(P4) family</fullName>
    </submittedName>
</protein>
<dbReference type="Proteomes" id="UP000245647">
    <property type="component" value="Unassembled WGS sequence"/>
</dbReference>
<dbReference type="PANTHER" id="PTHR31284:SF10">
    <property type="entry name" value="ACID PHOSPHATASE-LIKE PROTEIN"/>
    <property type="match status" value="1"/>
</dbReference>
<keyword evidence="1" id="KW-0732">Signal</keyword>
<dbReference type="AlphaFoldDB" id="A0A2U2PAV1"/>
<dbReference type="InterPro" id="IPR036412">
    <property type="entry name" value="HAD-like_sf"/>
</dbReference>
<dbReference type="RefSeq" id="WP_109417985.1">
    <property type="nucleotide sequence ID" value="NZ_QEAS01000024.1"/>
</dbReference>